<dbReference type="InterPro" id="IPR039295">
    <property type="entry name" value="MSB2"/>
</dbReference>
<evidence type="ECO:0000313" key="3">
    <source>
        <dbReference type="EMBL" id="KAF9328389.1"/>
    </source>
</evidence>
<sequence length="501" mass="52804">MHKSHAKSPKAHKPHTPKSRSKKPHKPTPPSTSSTIPNDHQPPSNSYHSPSPTTQSQSDSTSSPTPVPATDIPPSPPPNPHSPEPTPEYTPTPNPSPATTSSEASPVSVAPSPTSDIPTDSDPPRTTEAPEPRTSPVANPTGSGDDDHRDPTTTTSRTPTPSDLSPEVNSPKTTVPVPTTVIVQTTTTPTTTTTTISGPAVTSSLSTSHHSRPTTTTTTTPWLPSSIEPIAPPKTTSILQPGTSLPDVVIPNQNPVIPPGSFHVHLRFEHVSYYQVINNGVLAAQLVSFVPGQLAQVLNIESHLIMVLAIRDGSASSSNNKKRSLQRRGAVSPDSVQDAILMTLAVPRSQYYTLQGLVENKVSALYLPGPNTFGQFLDPTYPLSNRPPSRPGSGNGSSDSSDDGGSNNNNDDVEADPLTGNLPNPVGGTKNGAPASRGPIIGSIVGLATVAYVGLALVVMRAYRRKKLREQEEQARREAFQRSISAPVMQGGQGGWGWHSS</sequence>
<dbReference type="GO" id="GO:0030010">
    <property type="term" value="P:establishment of cell polarity"/>
    <property type="evidence" value="ECO:0007669"/>
    <property type="project" value="TreeGrafter"/>
</dbReference>
<protein>
    <submittedName>
        <fullName evidence="3">Uncharacterized protein</fullName>
    </submittedName>
</protein>
<dbReference type="EMBL" id="JAAAUY010000569">
    <property type="protein sequence ID" value="KAF9328389.1"/>
    <property type="molecule type" value="Genomic_DNA"/>
</dbReference>
<comment type="caution">
    <text evidence="3">The sequence shown here is derived from an EMBL/GenBank/DDBJ whole genome shotgun (WGS) entry which is preliminary data.</text>
</comment>
<proteinExistence type="predicted"/>
<dbReference type="GO" id="GO:0001402">
    <property type="term" value="P:signal transduction involved in filamentous growth"/>
    <property type="evidence" value="ECO:0007669"/>
    <property type="project" value="TreeGrafter"/>
</dbReference>
<dbReference type="GO" id="GO:0009986">
    <property type="term" value="C:cell surface"/>
    <property type="evidence" value="ECO:0007669"/>
    <property type="project" value="TreeGrafter"/>
</dbReference>
<keyword evidence="2" id="KW-1133">Transmembrane helix</keyword>
<dbReference type="PANTHER" id="PTHR35778:SF1">
    <property type="entry name" value="SIGNALING MUCIN HKR1-RELATED"/>
    <property type="match status" value="1"/>
</dbReference>
<dbReference type="AlphaFoldDB" id="A0A9P5VK16"/>
<dbReference type="PANTHER" id="PTHR35778">
    <property type="entry name" value="SIGNALING MUCIN HKR1-RELATED"/>
    <property type="match status" value="1"/>
</dbReference>
<gene>
    <name evidence="3" type="ORF">BG006_008408</name>
</gene>
<keyword evidence="4" id="KW-1185">Reference proteome</keyword>
<feature type="compositionally biased region" description="Low complexity" evidence="1">
    <location>
        <begin position="202"/>
        <end position="226"/>
    </location>
</feature>
<dbReference type="GO" id="GO:0005034">
    <property type="term" value="F:osmosensor activity"/>
    <property type="evidence" value="ECO:0007669"/>
    <property type="project" value="InterPro"/>
</dbReference>
<feature type="compositionally biased region" description="Basic residues" evidence="1">
    <location>
        <begin position="1"/>
        <end position="26"/>
    </location>
</feature>
<feature type="compositionally biased region" description="Low complexity" evidence="1">
    <location>
        <begin position="171"/>
        <end position="195"/>
    </location>
</feature>
<dbReference type="GO" id="GO:0007232">
    <property type="term" value="P:osmosensory signaling pathway via Sho1 osmosensor"/>
    <property type="evidence" value="ECO:0007669"/>
    <property type="project" value="InterPro"/>
</dbReference>
<evidence type="ECO:0000256" key="2">
    <source>
        <dbReference type="SAM" id="Phobius"/>
    </source>
</evidence>
<dbReference type="Proteomes" id="UP000696485">
    <property type="component" value="Unassembled WGS sequence"/>
</dbReference>
<evidence type="ECO:0000256" key="1">
    <source>
        <dbReference type="SAM" id="MobiDB-lite"/>
    </source>
</evidence>
<dbReference type="GO" id="GO:0006972">
    <property type="term" value="P:hyperosmotic response"/>
    <property type="evidence" value="ECO:0007669"/>
    <property type="project" value="TreeGrafter"/>
</dbReference>
<keyword evidence="2" id="KW-0472">Membrane</keyword>
<dbReference type="GO" id="GO:0005576">
    <property type="term" value="C:extracellular region"/>
    <property type="evidence" value="ECO:0007669"/>
    <property type="project" value="TreeGrafter"/>
</dbReference>
<feature type="compositionally biased region" description="Low complexity" evidence="1">
    <location>
        <begin position="396"/>
        <end position="410"/>
    </location>
</feature>
<reference evidence="3" key="1">
    <citation type="journal article" date="2020" name="Fungal Divers.">
        <title>Resolving the Mortierellaceae phylogeny through synthesis of multi-gene phylogenetics and phylogenomics.</title>
        <authorList>
            <person name="Vandepol N."/>
            <person name="Liber J."/>
            <person name="Desiro A."/>
            <person name="Na H."/>
            <person name="Kennedy M."/>
            <person name="Barry K."/>
            <person name="Grigoriev I.V."/>
            <person name="Miller A.N."/>
            <person name="O'Donnell K."/>
            <person name="Stajich J.E."/>
            <person name="Bonito G."/>
        </authorList>
    </citation>
    <scope>NUCLEOTIDE SEQUENCE</scope>
    <source>
        <strain evidence="3">NVP1</strain>
    </source>
</reference>
<feature type="transmembrane region" description="Helical" evidence="2">
    <location>
        <begin position="440"/>
        <end position="460"/>
    </location>
</feature>
<feature type="compositionally biased region" description="Low complexity" evidence="1">
    <location>
        <begin position="49"/>
        <end position="64"/>
    </location>
</feature>
<feature type="region of interest" description="Disordered" evidence="1">
    <location>
        <begin position="377"/>
        <end position="431"/>
    </location>
</feature>
<feature type="compositionally biased region" description="Pro residues" evidence="1">
    <location>
        <begin position="65"/>
        <end position="96"/>
    </location>
</feature>
<dbReference type="GO" id="GO:0005886">
    <property type="term" value="C:plasma membrane"/>
    <property type="evidence" value="ECO:0007669"/>
    <property type="project" value="InterPro"/>
</dbReference>
<evidence type="ECO:0000313" key="4">
    <source>
        <dbReference type="Proteomes" id="UP000696485"/>
    </source>
</evidence>
<accession>A0A9P5VK16</accession>
<feature type="compositionally biased region" description="Polar residues" evidence="1">
    <location>
        <begin position="36"/>
        <end position="48"/>
    </location>
</feature>
<keyword evidence="2" id="KW-0812">Transmembrane</keyword>
<feature type="region of interest" description="Disordered" evidence="1">
    <location>
        <begin position="1"/>
        <end position="239"/>
    </location>
</feature>
<organism evidence="3 4">
    <name type="scientific">Podila minutissima</name>
    <dbReference type="NCBI Taxonomy" id="64525"/>
    <lineage>
        <taxon>Eukaryota</taxon>
        <taxon>Fungi</taxon>
        <taxon>Fungi incertae sedis</taxon>
        <taxon>Mucoromycota</taxon>
        <taxon>Mortierellomycotina</taxon>
        <taxon>Mortierellomycetes</taxon>
        <taxon>Mortierellales</taxon>
        <taxon>Mortierellaceae</taxon>
        <taxon>Podila</taxon>
    </lineage>
</organism>
<name>A0A9P5VK16_9FUNG</name>
<feature type="compositionally biased region" description="Low complexity" evidence="1">
    <location>
        <begin position="97"/>
        <end position="121"/>
    </location>
</feature>
<dbReference type="GO" id="GO:0030427">
    <property type="term" value="C:site of polarized growth"/>
    <property type="evidence" value="ECO:0007669"/>
    <property type="project" value="TreeGrafter"/>
</dbReference>
<dbReference type="GO" id="GO:0031505">
    <property type="term" value="P:fungal-type cell wall organization"/>
    <property type="evidence" value="ECO:0007669"/>
    <property type="project" value="TreeGrafter"/>
</dbReference>
<feature type="compositionally biased region" description="Low complexity" evidence="1">
    <location>
        <begin position="152"/>
        <end position="163"/>
    </location>
</feature>
<feature type="compositionally biased region" description="Basic and acidic residues" evidence="1">
    <location>
        <begin position="122"/>
        <end position="131"/>
    </location>
</feature>
<dbReference type="PRINTS" id="PR01217">
    <property type="entry name" value="PRICHEXTENSN"/>
</dbReference>